<keyword evidence="5" id="KW-0418">Kinase</keyword>
<keyword evidence="3" id="KW-0808">Transferase</keyword>
<feature type="compositionally biased region" description="Polar residues" evidence="10">
    <location>
        <begin position="554"/>
        <end position="569"/>
    </location>
</feature>
<feature type="binding site" evidence="9">
    <location>
        <position position="82"/>
    </location>
    <ligand>
        <name>ATP</name>
        <dbReference type="ChEBI" id="CHEBI:30616"/>
    </ligand>
</feature>
<comment type="catalytic activity">
    <reaction evidence="7">
        <text>L-threonyl-[protein] + ATP = O-phospho-L-threonyl-[protein] + ADP + H(+)</text>
        <dbReference type="Rhea" id="RHEA:46608"/>
        <dbReference type="Rhea" id="RHEA-COMP:11060"/>
        <dbReference type="Rhea" id="RHEA-COMP:11605"/>
        <dbReference type="ChEBI" id="CHEBI:15378"/>
        <dbReference type="ChEBI" id="CHEBI:30013"/>
        <dbReference type="ChEBI" id="CHEBI:30616"/>
        <dbReference type="ChEBI" id="CHEBI:61977"/>
        <dbReference type="ChEBI" id="CHEBI:456216"/>
        <dbReference type="EC" id="2.7.11.1"/>
    </reaction>
</comment>
<dbReference type="FunFam" id="1.10.510.10:FF:000391">
    <property type="entry name" value="Hormonally up-regulated neu tumor-associated kinase"/>
    <property type="match status" value="1"/>
</dbReference>
<dbReference type="FunFam" id="3.30.200.20:FF:000003">
    <property type="entry name" value="Non-specific serine/threonine protein kinase"/>
    <property type="match status" value="1"/>
</dbReference>
<name>A0A8J9VAR9_BRALA</name>
<feature type="region of interest" description="Disordered" evidence="10">
    <location>
        <begin position="412"/>
        <end position="455"/>
    </location>
</feature>
<dbReference type="EC" id="2.7.11.1" evidence="1"/>
<sequence length="1072" mass="118304">MPERSTIGTRFPTVSGGSPVSSTGGEARLPACVTTVPPGLTESYPHTKRVGSYLIGRTLGEGSFAKVREGLHAVTGEKVAIKVIDKKTAREDAYISRNLRREGRLMQLLRHPNIVQLLEILETENSYYLVLELCEGGDLMEHICKKHRLEEPEARRYLRQVVSAVQHLHDAGIIHRDLKVENLLLDENMNVKLIDFGLSNSFRSPGGGDGSPAAEFCVTQCGSPAYAAPELLGHKRYGPKVDVWSIGVNMYAMLTGNLPFTVDPFNIKALHRKMLTGEMNPLPGGLSIGCRELLRLLLTADPDRRPSLKQVCRNRWLNEGHKGILPVMPFPNRVNPDDLDSRILNHMRDTLKLSVSDTIHMVVGNKAHQNSAIYHLLKSRLERYTSQVKVTMKKLEVAENVLLKRRLSTVHKPAGTADDAASEAWDAGSSGEVKPKPKQVKGERPFHPAGSPSHARHRVIVHTGGATNKVSLPYMNSIRRGPGGRVEARILRRHVRQAHRERKAQAQVTGQSQHTSQHTSHPSNLPQPSSRNYPELVEKSTNQDPSEATHSDQSETTSDGNDQSGVAENSHTDERRPKSGKVIKKRPASWIGHNRHFVVHVKAPPEKIDEDPGVTALDPKPIDLLALTSDDPPAIITMARSETRPGSSSPMKEGEAGSDGGEDSSMPSVGESISSGASEAGSPQPTNGSTSPKEEPQQNLDYPTSKMEEPKQSFDCSTVHKEEPTENSDTPTVTKTVHLETVDTFTSAQENRQQDFVNEGEKFKFFDDLRKKSVEHEAGMTEPLEAKFPPQEISSAIQKKFSLDSHDTLNVPRTSALRRASLDLRKPADHKAMDFLKLGRDGAQTPTQARRRSVDNVYQRRNAYQETLTALRHSNKRNSIQEHALPGLKPTGSALTSLRENSAKNSGSVRHTVPQTSTKENGEPYRPAPTPNPCPSPVTTPPPLPAVEFPIVKKNGDTEKSTARTIKREPLSPQAVDVKNCLMNTRTIALAESSKEKMLKRLRAILQDVRVDEVEQRISGTIVCKWEGVVFSVQVSRGVDCGEGVLVSFYRLSGGDNQKFSQLCDRLEEKLL</sequence>
<keyword evidence="13" id="KW-1185">Reference proteome</keyword>
<keyword evidence="6 9" id="KW-0067">ATP-binding</keyword>
<dbReference type="GO" id="GO:0005524">
    <property type="term" value="F:ATP binding"/>
    <property type="evidence" value="ECO:0007669"/>
    <property type="project" value="UniProtKB-UniRule"/>
</dbReference>
<evidence type="ECO:0000256" key="5">
    <source>
        <dbReference type="ARBA" id="ARBA00022777"/>
    </source>
</evidence>
<dbReference type="InterPro" id="IPR034671">
    <property type="entry name" value="Hunk"/>
</dbReference>
<dbReference type="SMART" id="SM00220">
    <property type="entry name" value="S_TKc"/>
    <property type="match status" value="1"/>
</dbReference>
<feature type="compositionally biased region" description="Polar residues" evidence="10">
    <location>
        <begin position="522"/>
        <end position="532"/>
    </location>
</feature>
<evidence type="ECO:0000313" key="13">
    <source>
        <dbReference type="Proteomes" id="UP000838412"/>
    </source>
</evidence>
<dbReference type="OrthoDB" id="193931at2759"/>
<feature type="compositionally biased region" description="Low complexity" evidence="10">
    <location>
        <begin position="663"/>
        <end position="682"/>
    </location>
</feature>
<dbReference type="PROSITE" id="PS00107">
    <property type="entry name" value="PROTEIN_KINASE_ATP"/>
    <property type="match status" value="1"/>
</dbReference>
<evidence type="ECO:0000256" key="3">
    <source>
        <dbReference type="ARBA" id="ARBA00022679"/>
    </source>
</evidence>
<evidence type="ECO:0000256" key="8">
    <source>
        <dbReference type="ARBA" id="ARBA00048679"/>
    </source>
</evidence>
<dbReference type="PANTHER" id="PTHR24346:SF79">
    <property type="entry name" value="PROTEIN KINASE DOMAIN-CONTAINING PROTEIN"/>
    <property type="match status" value="1"/>
</dbReference>
<dbReference type="GO" id="GO:0004674">
    <property type="term" value="F:protein serine/threonine kinase activity"/>
    <property type="evidence" value="ECO:0007669"/>
    <property type="project" value="UniProtKB-KW"/>
</dbReference>
<protein>
    <recommendedName>
        <fullName evidence="1">non-specific serine/threonine protein kinase</fullName>
        <ecNumber evidence="1">2.7.11.1</ecNumber>
    </recommendedName>
</protein>
<feature type="domain" description="Protein kinase" evidence="11">
    <location>
        <begin position="53"/>
        <end position="317"/>
    </location>
</feature>
<dbReference type="Pfam" id="PF00069">
    <property type="entry name" value="Pkinase"/>
    <property type="match status" value="1"/>
</dbReference>
<proteinExistence type="predicted"/>
<accession>A0A8J9VAR9</accession>
<dbReference type="InterPro" id="IPR000719">
    <property type="entry name" value="Prot_kinase_dom"/>
</dbReference>
<feature type="compositionally biased region" description="Low complexity" evidence="10">
    <location>
        <begin position="509"/>
        <end position="521"/>
    </location>
</feature>
<keyword evidence="2" id="KW-0723">Serine/threonine-protein kinase</keyword>
<dbReference type="InterPro" id="IPR008271">
    <property type="entry name" value="Ser/Thr_kinase_AS"/>
</dbReference>
<feature type="compositionally biased region" description="Polar residues" evidence="10">
    <location>
        <begin position="893"/>
        <end position="919"/>
    </location>
</feature>
<feature type="compositionally biased region" description="Low complexity" evidence="10">
    <location>
        <begin position="12"/>
        <end position="25"/>
    </location>
</feature>
<dbReference type="InterPro" id="IPR011009">
    <property type="entry name" value="Kinase-like_dom_sf"/>
</dbReference>
<feature type="compositionally biased region" description="Basic residues" evidence="10">
    <location>
        <begin position="578"/>
        <end position="589"/>
    </location>
</feature>
<evidence type="ECO:0000256" key="6">
    <source>
        <dbReference type="ARBA" id="ARBA00022840"/>
    </source>
</evidence>
<evidence type="ECO:0000256" key="2">
    <source>
        <dbReference type="ARBA" id="ARBA00022527"/>
    </source>
</evidence>
<dbReference type="InterPro" id="IPR017441">
    <property type="entry name" value="Protein_kinase_ATP_BS"/>
</dbReference>
<dbReference type="PANTHER" id="PTHR24346">
    <property type="entry name" value="MAP/MICROTUBULE AFFINITY-REGULATING KINASE"/>
    <property type="match status" value="1"/>
</dbReference>
<dbReference type="AlphaFoldDB" id="A0A8J9VAR9"/>
<dbReference type="Gene3D" id="1.10.510.10">
    <property type="entry name" value="Transferase(Phosphotransferase) domain 1"/>
    <property type="match status" value="1"/>
</dbReference>
<dbReference type="GO" id="GO:0005737">
    <property type="term" value="C:cytoplasm"/>
    <property type="evidence" value="ECO:0007669"/>
    <property type="project" value="TreeGrafter"/>
</dbReference>
<evidence type="ECO:0000259" key="11">
    <source>
        <dbReference type="PROSITE" id="PS50011"/>
    </source>
</evidence>
<feature type="region of interest" description="Disordered" evidence="10">
    <location>
        <begin position="1"/>
        <end position="26"/>
    </location>
</feature>
<feature type="region of interest" description="Disordered" evidence="10">
    <location>
        <begin position="495"/>
        <end position="589"/>
    </location>
</feature>
<evidence type="ECO:0000256" key="4">
    <source>
        <dbReference type="ARBA" id="ARBA00022741"/>
    </source>
</evidence>
<evidence type="ECO:0000256" key="1">
    <source>
        <dbReference type="ARBA" id="ARBA00012513"/>
    </source>
</evidence>
<dbReference type="SUPFAM" id="SSF56112">
    <property type="entry name" value="Protein kinase-like (PK-like)"/>
    <property type="match status" value="1"/>
</dbReference>
<gene>
    <name evidence="12" type="primary">HUNK</name>
    <name evidence="12" type="ORF">BLAG_LOCUS521</name>
</gene>
<dbReference type="PROSITE" id="PS50011">
    <property type="entry name" value="PROTEIN_KINASE_DOM"/>
    <property type="match status" value="1"/>
</dbReference>
<reference evidence="12" key="1">
    <citation type="submission" date="2022-01" db="EMBL/GenBank/DDBJ databases">
        <authorList>
            <person name="Braso-Vives M."/>
        </authorList>
    </citation>
    <scope>NUCLEOTIDE SEQUENCE</scope>
</reference>
<feature type="compositionally biased region" description="Basic and acidic residues" evidence="10">
    <location>
        <begin position="706"/>
        <end position="724"/>
    </location>
</feature>
<evidence type="ECO:0000256" key="10">
    <source>
        <dbReference type="SAM" id="MobiDB-lite"/>
    </source>
</evidence>
<dbReference type="PROSITE" id="PS00108">
    <property type="entry name" value="PROTEIN_KINASE_ST"/>
    <property type="match status" value="1"/>
</dbReference>
<dbReference type="Proteomes" id="UP000838412">
    <property type="component" value="Chromosome 1"/>
</dbReference>
<evidence type="ECO:0000313" key="12">
    <source>
        <dbReference type="EMBL" id="CAH1227768.1"/>
    </source>
</evidence>
<organism evidence="12 13">
    <name type="scientific">Branchiostoma lanceolatum</name>
    <name type="common">Common lancelet</name>
    <name type="synonym">Amphioxus lanceolatum</name>
    <dbReference type="NCBI Taxonomy" id="7740"/>
    <lineage>
        <taxon>Eukaryota</taxon>
        <taxon>Metazoa</taxon>
        <taxon>Chordata</taxon>
        <taxon>Cephalochordata</taxon>
        <taxon>Leptocardii</taxon>
        <taxon>Amphioxiformes</taxon>
        <taxon>Branchiostomatidae</taxon>
        <taxon>Branchiostoma</taxon>
    </lineage>
</organism>
<comment type="catalytic activity">
    <reaction evidence="8">
        <text>L-seryl-[protein] + ATP = O-phospho-L-seryl-[protein] + ADP + H(+)</text>
        <dbReference type="Rhea" id="RHEA:17989"/>
        <dbReference type="Rhea" id="RHEA-COMP:9863"/>
        <dbReference type="Rhea" id="RHEA-COMP:11604"/>
        <dbReference type="ChEBI" id="CHEBI:15378"/>
        <dbReference type="ChEBI" id="CHEBI:29999"/>
        <dbReference type="ChEBI" id="CHEBI:30616"/>
        <dbReference type="ChEBI" id="CHEBI:83421"/>
        <dbReference type="ChEBI" id="CHEBI:456216"/>
        <dbReference type="EC" id="2.7.11.1"/>
    </reaction>
</comment>
<dbReference type="GO" id="GO:0035556">
    <property type="term" value="P:intracellular signal transduction"/>
    <property type="evidence" value="ECO:0007669"/>
    <property type="project" value="TreeGrafter"/>
</dbReference>
<feature type="compositionally biased region" description="Polar residues" evidence="10">
    <location>
        <begin position="683"/>
        <end position="702"/>
    </location>
</feature>
<evidence type="ECO:0000256" key="9">
    <source>
        <dbReference type="PROSITE-ProRule" id="PRU10141"/>
    </source>
</evidence>
<evidence type="ECO:0000256" key="7">
    <source>
        <dbReference type="ARBA" id="ARBA00047899"/>
    </source>
</evidence>
<keyword evidence="4 9" id="KW-0547">Nucleotide-binding</keyword>
<dbReference type="CDD" id="cd14070">
    <property type="entry name" value="STKc_HUNK"/>
    <property type="match status" value="1"/>
</dbReference>
<dbReference type="EMBL" id="OV696686">
    <property type="protein sequence ID" value="CAH1227768.1"/>
    <property type="molecule type" value="Genomic_DNA"/>
</dbReference>
<feature type="region of interest" description="Disordered" evidence="10">
    <location>
        <begin position="871"/>
        <end position="933"/>
    </location>
</feature>
<feature type="region of interest" description="Disordered" evidence="10">
    <location>
        <begin position="639"/>
        <end position="734"/>
    </location>
</feature>